<dbReference type="Pfam" id="PF13365">
    <property type="entry name" value="Trypsin_2"/>
    <property type="match status" value="1"/>
</dbReference>
<accession>A0A1G2EK49</accession>
<name>A0A1G2EK49_9BACT</name>
<dbReference type="AlphaFoldDB" id="A0A1G2EK49"/>
<proteinExistence type="predicted"/>
<dbReference type="Gene3D" id="2.40.10.120">
    <property type="match status" value="1"/>
</dbReference>
<dbReference type="PANTHER" id="PTHR22939:SF129">
    <property type="entry name" value="SERINE PROTEASE HTRA2, MITOCHONDRIAL"/>
    <property type="match status" value="1"/>
</dbReference>
<evidence type="ECO:0000313" key="2">
    <source>
        <dbReference type="Proteomes" id="UP000176216"/>
    </source>
</evidence>
<organism evidence="1 2">
    <name type="scientific">Candidatus Nealsonbacteria bacterium RIFCSPLOWO2_02_39_8</name>
    <dbReference type="NCBI Taxonomy" id="1801674"/>
    <lineage>
        <taxon>Bacteria</taxon>
        <taxon>Candidatus Nealsoniibacteriota</taxon>
    </lineage>
</organism>
<dbReference type="SUPFAM" id="SSF50494">
    <property type="entry name" value="Trypsin-like serine proteases"/>
    <property type="match status" value="1"/>
</dbReference>
<comment type="caution">
    <text evidence="1">The sequence shown here is derived from an EMBL/GenBank/DDBJ whole genome shotgun (WGS) entry which is preliminary data.</text>
</comment>
<dbReference type="EMBL" id="MHMJ01000006">
    <property type="protein sequence ID" value="OGZ26143.1"/>
    <property type="molecule type" value="Genomic_DNA"/>
</dbReference>
<reference evidence="1 2" key="1">
    <citation type="journal article" date="2016" name="Nat. Commun.">
        <title>Thousands of microbial genomes shed light on interconnected biogeochemical processes in an aquifer system.</title>
        <authorList>
            <person name="Anantharaman K."/>
            <person name="Brown C.T."/>
            <person name="Hug L.A."/>
            <person name="Sharon I."/>
            <person name="Castelle C.J."/>
            <person name="Probst A.J."/>
            <person name="Thomas B.C."/>
            <person name="Singh A."/>
            <person name="Wilkins M.J."/>
            <person name="Karaoz U."/>
            <person name="Brodie E.L."/>
            <person name="Williams K.H."/>
            <person name="Hubbard S.S."/>
            <person name="Banfield J.F."/>
        </authorList>
    </citation>
    <scope>NUCLEOTIDE SEQUENCE [LARGE SCALE GENOMIC DNA]</scope>
</reference>
<dbReference type="PANTHER" id="PTHR22939">
    <property type="entry name" value="SERINE PROTEASE FAMILY S1C HTRA-RELATED"/>
    <property type="match status" value="1"/>
</dbReference>
<dbReference type="Proteomes" id="UP000176216">
    <property type="component" value="Unassembled WGS sequence"/>
</dbReference>
<dbReference type="InterPro" id="IPR009003">
    <property type="entry name" value="Peptidase_S1_PA"/>
</dbReference>
<evidence type="ECO:0000313" key="1">
    <source>
        <dbReference type="EMBL" id="OGZ26143.1"/>
    </source>
</evidence>
<protein>
    <recommendedName>
        <fullName evidence="3">Serine protease</fullName>
    </recommendedName>
</protein>
<gene>
    <name evidence="1" type="ORF">A2W71_01325</name>
</gene>
<evidence type="ECO:0008006" key="3">
    <source>
        <dbReference type="Google" id="ProtNLM"/>
    </source>
</evidence>
<sequence length="242" mass="26723">MNLFMLRNIKNIVFAFVFGIAGGVFADQILWPYFIERPLFYKYRLEQPPVYITEKNEIVVQENTALKDAIEKSEKYLISIKTAIKSGKFMISSGVIVSSDGLVVALSETIPQGGAFSLYINNDEVEGQVLKRDAKGNLSLIKIKGENLTPAGFADFSSLRLGERVFLLGNLLEKDVFSKTASEGMVKSFNQEYIKTNISEDKNLTGSPLFNIKGELLGLNIVDSSGNVSAVPISKIKSFLGF</sequence>